<dbReference type="Proteomes" id="UP001152888">
    <property type="component" value="Unassembled WGS sequence"/>
</dbReference>
<keyword evidence="2" id="KW-1185">Reference proteome</keyword>
<evidence type="ECO:0000313" key="1">
    <source>
        <dbReference type="EMBL" id="CAH1998043.1"/>
    </source>
</evidence>
<name>A0A9P0PUW4_ACAOB</name>
<dbReference type="AlphaFoldDB" id="A0A9P0PUW4"/>
<proteinExistence type="predicted"/>
<dbReference type="EMBL" id="CAKOFQ010007312">
    <property type="protein sequence ID" value="CAH1998043.1"/>
    <property type="molecule type" value="Genomic_DNA"/>
</dbReference>
<reference evidence="1" key="1">
    <citation type="submission" date="2022-03" db="EMBL/GenBank/DDBJ databases">
        <authorList>
            <person name="Sayadi A."/>
        </authorList>
    </citation>
    <scope>NUCLEOTIDE SEQUENCE</scope>
</reference>
<protein>
    <submittedName>
        <fullName evidence="1">Uncharacterized protein</fullName>
    </submittedName>
</protein>
<dbReference type="OrthoDB" id="6773865at2759"/>
<evidence type="ECO:0000313" key="2">
    <source>
        <dbReference type="Proteomes" id="UP001152888"/>
    </source>
</evidence>
<accession>A0A9P0PUW4</accession>
<comment type="caution">
    <text evidence="1">The sequence shown here is derived from an EMBL/GenBank/DDBJ whole genome shotgun (WGS) entry which is preliminary data.</text>
</comment>
<organism evidence="1 2">
    <name type="scientific">Acanthoscelides obtectus</name>
    <name type="common">Bean weevil</name>
    <name type="synonym">Bruchus obtectus</name>
    <dbReference type="NCBI Taxonomy" id="200917"/>
    <lineage>
        <taxon>Eukaryota</taxon>
        <taxon>Metazoa</taxon>
        <taxon>Ecdysozoa</taxon>
        <taxon>Arthropoda</taxon>
        <taxon>Hexapoda</taxon>
        <taxon>Insecta</taxon>
        <taxon>Pterygota</taxon>
        <taxon>Neoptera</taxon>
        <taxon>Endopterygota</taxon>
        <taxon>Coleoptera</taxon>
        <taxon>Polyphaga</taxon>
        <taxon>Cucujiformia</taxon>
        <taxon>Chrysomeloidea</taxon>
        <taxon>Chrysomelidae</taxon>
        <taxon>Bruchinae</taxon>
        <taxon>Bruchini</taxon>
        <taxon>Acanthoscelides</taxon>
    </lineage>
</organism>
<gene>
    <name evidence="1" type="ORF">ACAOBT_LOCUS24107</name>
</gene>
<sequence length="96" mass="10911">MESLIVLEMLISQTSESSSASSCESDTEDLYIMNKIENEIHPVSRYYEDVVPTFSIDEFKSHFRISRGSVEQLLQNIRTGYLKSGPGRSPIHIDNI</sequence>